<proteinExistence type="inferred from homology"/>
<evidence type="ECO:0000256" key="1">
    <source>
        <dbReference type="ARBA" id="ARBA00006285"/>
    </source>
</evidence>
<keyword evidence="2" id="KW-0378">Hydrolase</keyword>
<reference evidence="7" key="1">
    <citation type="submission" date="2022-07" db="EMBL/GenBank/DDBJ databases">
        <title>Complete Genome Sequence of the Radioresistant Bacterium Deinococcus aetherius ST0316, Isolated from the Air Dust collected in Lower Stratosphere above Japan.</title>
        <authorList>
            <person name="Satoh K."/>
            <person name="Hagiwara K."/>
            <person name="Katsumata K."/>
            <person name="Kubo A."/>
            <person name="Yokobori S."/>
            <person name="Yamagishi A."/>
            <person name="Oono Y."/>
            <person name="Narumi I."/>
        </authorList>
    </citation>
    <scope>NUCLEOTIDE SEQUENCE</scope>
    <source>
        <strain evidence="7">ST0316</strain>
    </source>
</reference>
<gene>
    <name evidence="7" type="ORF">DAETH_16340</name>
</gene>
<name>A0ABM8AD10_9DEIO</name>
<feature type="domain" description="Beta-hexosaminidase bacterial type N-terminal" evidence="6">
    <location>
        <begin position="37"/>
        <end position="165"/>
    </location>
</feature>
<feature type="domain" description="Glycoside hydrolase family 20 catalytic" evidence="5">
    <location>
        <begin position="224"/>
        <end position="384"/>
    </location>
</feature>
<dbReference type="InterPro" id="IPR015883">
    <property type="entry name" value="Glyco_hydro_20_cat"/>
</dbReference>
<protein>
    <recommendedName>
        <fullName evidence="9">Beta-N-acetylhexosaminidase</fullName>
    </recommendedName>
</protein>
<evidence type="ECO:0000313" key="7">
    <source>
        <dbReference type="EMBL" id="BDP41665.1"/>
    </source>
</evidence>
<dbReference type="InterPro" id="IPR029018">
    <property type="entry name" value="Hex-like_dom2"/>
</dbReference>
<dbReference type="InterPro" id="IPR015882">
    <property type="entry name" value="HEX_bac_N"/>
</dbReference>
<comment type="similarity">
    <text evidence="1">Belongs to the glycosyl hydrolase 20 family.</text>
</comment>
<dbReference type="InterPro" id="IPR025705">
    <property type="entry name" value="Beta_hexosaminidase_sua/sub"/>
</dbReference>
<evidence type="ECO:0008006" key="9">
    <source>
        <dbReference type="Google" id="ProtNLM"/>
    </source>
</evidence>
<keyword evidence="4" id="KW-0732">Signal</keyword>
<dbReference type="Pfam" id="PF02838">
    <property type="entry name" value="Glyco_hydro_20b"/>
    <property type="match status" value="1"/>
</dbReference>
<evidence type="ECO:0000259" key="5">
    <source>
        <dbReference type="Pfam" id="PF00728"/>
    </source>
</evidence>
<dbReference type="InterPro" id="IPR017853">
    <property type="entry name" value="GH"/>
</dbReference>
<dbReference type="Gene3D" id="3.30.379.10">
    <property type="entry name" value="Chitobiase/beta-hexosaminidase domain 2-like"/>
    <property type="match status" value="1"/>
</dbReference>
<keyword evidence="3" id="KW-0326">Glycosidase</keyword>
<sequence length="674" mass="72179">MRPASLFLLTALLLSPALAAPLPVTPVPDARAVQPSPTLVPQPRKAEFPTGVLPLSGLGVRVVGNAPELGWAVRDLRGEWKTRLGASLPDGGSRSIVIGTRADAGLAAKARAAGLDTEAAEGYALWVDGTGAYVVGADAEGAYYGAQTLRQLLTPDGVRFARVQDSPALGQRVAMLYLDGSGGAVNDRLIPMLAGLKYNAVLVMSNYVQWDVARSGGWAHPGGATKAEAARVAKLAREHGLEVIPLIETLGHTQWLFQGGKNLDLVQDPDSQNPFAYDTLNPQTYDRVIFPVLREAVQVFQPRVIHIGHDEVRNRDRFPARPNGKAAGFERLFVDDTVKLHDFLKAQNVGTMIWHDAAFADSVIDSLPARLPKDIQVAYWAYAPGNEFPMLARIKSAGFPVLGASWHEPGNAEGLSRAAAQVGAAGMIQTRWSGYFGNPSIWDGQAEQGVAFVRAGASFWNPAGKVTGADAVFRDLYMPGAYRNTAGALVNLTPLVTRKLTDDDEQGWILKGPDTDLRNLPSGNVRLGSYRFDVRGAVMLRGNRAAAKGLPERATVELGRKADALAFLHTTGWPSPTPRDVIGRYEVRYADGSTLNVPLEYGRNIRAWTDTVPTSMIAAPGWAGKTRDGLDVNVPVLEWANPKPNVAIQSVTLVSEGKGANPTLIGLTLIGGGK</sequence>
<evidence type="ECO:0000256" key="4">
    <source>
        <dbReference type="SAM" id="SignalP"/>
    </source>
</evidence>
<feature type="signal peptide" evidence="4">
    <location>
        <begin position="1"/>
        <end position="19"/>
    </location>
</feature>
<dbReference type="PANTHER" id="PTHR22600:SF21">
    <property type="entry name" value="BETA-HEXOSAMINIDASE A"/>
    <property type="match status" value="1"/>
</dbReference>
<feature type="chain" id="PRO_5045553851" description="Beta-N-acetylhexosaminidase" evidence="4">
    <location>
        <begin position="20"/>
        <end position="674"/>
    </location>
</feature>
<evidence type="ECO:0000256" key="3">
    <source>
        <dbReference type="ARBA" id="ARBA00023295"/>
    </source>
</evidence>
<evidence type="ECO:0000256" key="2">
    <source>
        <dbReference type="ARBA" id="ARBA00022801"/>
    </source>
</evidence>
<organism evidence="7 8">
    <name type="scientific">Deinococcus aetherius</name>
    <dbReference type="NCBI Taxonomy" id="200252"/>
    <lineage>
        <taxon>Bacteria</taxon>
        <taxon>Thermotogati</taxon>
        <taxon>Deinococcota</taxon>
        <taxon>Deinococci</taxon>
        <taxon>Deinococcales</taxon>
        <taxon>Deinococcaceae</taxon>
        <taxon>Deinococcus</taxon>
    </lineage>
</organism>
<accession>A0ABM8AD10</accession>
<evidence type="ECO:0000313" key="8">
    <source>
        <dbReference type="Proteomes" id="UP001064971"/>
    </source>
</evidence>
<dbReference type="PANTHER" id="PTHR22600">
    <property type="entry name" value="BETA-HEXOSAMINIDASE"/>
    <property type="match status" value="1"/>
</dbReference>
<dbReference type="Gene3D" id="3.20.20.80">
    <property type="entry name" value="Glycosidases"/>
    <property type="match status" value="1"/>
</dbReference>
<dbReference type="Pfam" id="PF00728">
    <property type="entry name" value="Glyco_hydro_20"/>
    <property type="match status" value="1"/>
</dbReference>
<dbReference type="SUPFAM" id="SSF51445">
    <property type="entry name" value="(Trans)glycosidases"/>
    <property type="match status" value="1"/>
</dbReference>
<evidence type="ECO:0000259" key="6">
    <source>
        <dbReference type="Pfam" id="PF02838"/>
    </source>
</evidence>
<dbReference type="EMBL" id="AP026560">
    <property type="protein sequence ID" value="BDP41665.1"/>
    <property type="molecule type" value="Genomic_DNA"/>
</dbReference>
<keyword evidence="8" id="KW-1185">Reference proteome</keyword>
<dbReference type="Proteomes" id="UP001064971">
    <property type="component" value="Chromosome"/>
</dbReference>
<dbReference type="SUPFAM" id="SSF55545">
    <property type="entry name" value="beta-N-acetylhexosaminidase-like domain"/>
    <property type="match status" value="1"/>
</dbReference>